<proteinExistence type="predicted"/>
<evidence type="ECO:0000313" key="1">
    <source>
        <dbReference type="EMBL" id="SVE34170.1"/>
    </source>
</evidence>
<feature type="non-terminal residue" evidence="1">
    <location>
        <position position="24"/>
    </location>
</feature>
<gene>
    <name evidence="1" type="ORF">METZ01_LOCUS487024</name>
</gene>
<sequence length="24" mass="2795">MNSFIHPKTKLGKSFHFLLVSYLS</sequence>
<organism evidence="1">
    <name type="scientific">marine metagenome</name>
    <dbReference type="NCBI Taxonomy" id="408172"/>
    <lineage>
        <taxon>unclassified sequences</taxon>
        <taxon>metagenomes</taxon>
        <taxon>ecological metagenomes</taxon>
    </lineage>
</organism>
<protein>
    <submittedName>
        <fullName evidence="1">Uncharacterized protein</fullName>
    </submittedName>
</protein>
<name>A0A383CQ68_9ZZZZ</name>
<reference evidence="1" key="1">
    <citation type="submission" date="2018-05" db="EMBL/GenBank/DDBJ databases">
        <authorList>
            <person name="Lanie J.A."/>
            <person name="Ng W.-L."/>
            <person name="Kazmierczak K.M."/>
            <person name="Andrzejewski T.M."/>
            <person name="Davidsen T.M."/>
            <person name="Wayne K.J."/>
            <person name="Tettelin H."/>
            <person name="Glass J.I."/>
            <person name="Rusch D."/>
            <person name="Podicherti R."/>
            <person name="Tsui H.-C.T."/>
            <person name="Winkler M.E."/>
        </authorList>
    </citation>
    <scope>NUCLEOTIDE SEQUENCE</scope>
</reference>
<dbReference type="EMBL" id="UINC01210624">
    <property type="protein sequence ID" value="SVE34170.1"/>
    <property type="molecule type" value="Genomic_DNA"/>
</dbReference>
<accession>A0A383CQ68</accession>
<dbReference type="AlphaFoldDB" id="A0A383CQ68"/>